<evidence type="ECO:0000313" key="3">
    <source>
        <dbReference type="Proteomes" id="UP000292544"/>
    </source>
</evidence>
<gene>
    <name evidence="2" type="ORF">EXY25_03770</name>
</gene>
<feature type="transmembrane region" description="Helical" evidence="1">
    <location>
        <begin position="96"/>
        <end position="115"/>
    </location>
</feature>
<name>A0ABY1WUD8_9GAMM</name>
<dbReference type="Pfam" id="PF11911">
    <property type="entry name" value="DUF3429"/>
    <property type="match status" value="1"/>
</dbReference>
<feature type="transmembrane region" description="Helical" evidence="1">
    <location>
        <begin position="39"/>
        <end position="60"/>
    </location>
</feature>
<protein>
    <submittedName>
        <fullName evidence="2">DUF3429 domain-containing protein</fullName>
    </submittedName>
</protein>
<evidence type="ECO:0000313" key="2">
    <source>
        <dbReference type="EMBL" id="TAA48359.1"/>
    </source>
</evidence>
<dbReference type="EMBL" id="SHLY01000001">
    <property type="protein sequence ID" value="TAA48359.1"/>
    <property type="molecule type" value="Genomic_DNA"/>
</dbReference>
<comment type="caution">
    <text evidence="2">The sequence shown here is derived from an EMBL/GenBank/DDBJ whole genome shotgun (WGS) entry which is preliminary data.</text>
</comment>
<dbReference type="InterPro" id="IPR021836">
    <property type="entry name" value="DUF3429"/>
</dbReference>
<keyword evidence="1" id="KW-1133">Transmembrane helix</keyword>
<sequence>MSRSQTVSVSLGYAGLIPFFIAIALILMEQTIWGVEGLLLFTSYSAIILSFLAGALWGRVIDRSSVLPIKPAILIVSNLFALWAWAGMLAGRADAAIIVLAIGFALLIAVETYLFKENEPATKPLELQAIDGEAQGRFCYVQLRRNLTIMVVGLHLGVIAL</sequence>
<dbReference type="Proteomes" id="UP000292544">
    <property type="component" value="Unassembled WGS sequence"/>
</dbReference>
<evidence type="ECO:0000256" key="1">
    <source>
        <dbReference type="SAM" id="Phobius"/>
    </source>
</evidence>
<dbReference type="RefSeq" id="WP_130565764.1">
    <property type="nucleotide sequence ID" value="NZ_SHLY01000001.1"/>
</dbReference>
<feature type="transmembrane region" description="Helical" evidence="1">
    <location>
        <begin position="7"/>
        <end position="27"/>
    </location>
</feature>
<organism evidence="2 3">
    <name type="scientific">Corallincola spongiicola</name>
    <dbReference type="NCBI Taxonomy" id="2520508"/>
    <lineage>
        <taxon>Bacteria</taxon>
        <taxon>Pseudomonadati</taxon>
        <taxon>Pseudomonadota</taxon>
        <taxon>Gammaproteobacteria</taxon>
        <taxon>Alteromonadales</taxon>
        <taxon>Psychromonadaceae</taxon>
        <taxon>Corallincola</taxon>
    </lineage>
</organism>
<keyword evidence="1" id="KW-0472">Membrane</keyword>
<feature type="transmembrane region" description="Helical" evidence="1">
    <location>
        <begin position="72"/>
        <end position="90"/>
    </location>
</feature>
<accession>A0ABY1WUD8</accession>
<reference evidence="3" key="1">
    <citation type="submission" date="2019-02" db="EMBL/GenBank/DDBJ databases">
        <title>Draft genome sequence of Muricauda sp. 176CP4-71.</title>
        <authorList>
            <person name="Park J.-S."/>
        </authorList>
    </citation>
    <scope>NUCLEOTIDE SEQUENCE [LARGE SCALE GENOMIC DNA]</scope>
    <source>
        <strain evidence="3">176GS2-150</strain>
    </source>
</reference>
<keyword evidence="3" id="KW-1185">Reference proteome</keyword>
<proteinExistence type="predicted"/>
<keyword evidence="1" id="KW-0812">Transmembrane</keyword>